<dbReference type="AlphaFoldDB" id="A0A1Y1XR31"/>
<organism evidence="1 2">
    <name type="scientific">Anaeromyces robustus</name>
    <dbReference type="NCBI Taxonomy" id="1754192"/>
    <lineage>
        <taxon>Eukaryota</taxon>
        <taxon>Fungi</taxon>
        <taxon>Fungi incertae sedis</taxon>
        <taxon>Chytridiomycota</taxon>
        <taxon>Chytridiomycota incertae sedis</taxon>
        <taxon>Neocallimastigomycetes</taxon>
        <taxon>Neocallimastigales</taxon>
        <taxon>Neocallimastigaceae</taxon>
        <taxon>Anaeromyces</taxon>
    </lineage>
</organism>
<dbReference type="EMBL" id="MCFG01000001">
    <property type="protein sequence ID" value="ORX88200.1"/>
    <property type="molecule type" value="Genomic_DNA"/>
</dbReference>
<comment type="caution">
    <text evidence="1">The sequence shown here is derived from an EMBL/GenBank/DDBJ whole genome shotgun (WGS) entry which is preliminary data.</text>
</comment>
<dbReference type="Proteomes" id="UP000193944">
    <property type="component" value="Unassembled WGS sequence"/>
</dbReference>
<evidence type="ECO:0000313" key="1">
    <source>
        <dbReference type="EMBL" id="ORX88200.1"/>
    </source>
</evidence>
<dbReference type="OrthoDB" id="10536298at2759"/>
<reference evidence="1 2" key="1">
    <citation type="submission" date="2016-08" db="EMBL/GenBank/DDBJ databases">
        <title>A Parts List for Fungal Cellulosomes Revealed by Comparative Genomics.</title>
        <authorList>
            <consortium name="DOE Joint Genome Institute"/>
            <person name="Haitjema C.H."/>
            <person name="Gilmore S.P."/>
            <person name="Henske J.K."/>
            <person name="Solomon K.V."/>
            <person name="De Groot R."/>
            <person name="Kuo A."/>
            <person name="Mondo S.J."/>
            <person name="Salamov A.A."/>
            <person name="Labutti K."/>
            <person name="Zhao Z."/>
            <person name="Chiniquy J."/>
            <person name="Barry K."/>
            <person name="Brewer H.M."/>
            <person name="Purvine S.O."/>
            <person name="Wright A.T."/>
            <person name="Boxma B."/>
            <person name="Van Alen T."/>
            <person name="Hackstein J.H."/>
            <person name="Baker S.E."/>
            <person name="Grigoriev I.V."/>
            <person name="O'Malley M.A."/>
        </authorList>
    </citation>
    <scope>NUCLEOTIDE SEQUENCE [LARGE SCALE GENOMIC DNA]</scope>
    <source>
        <strain evidence="1 2">S4</strain>
    </source>
</reference>
<keyword evidence="2" id="KW-1185">Reference proteome</keyword>
<proteinExistence type="predicted"/>
<sequence>MTNAGLINPSERYAKLCKDKSGIPISRLGEDDFTYVCLIKYSEGKESNDSNGVNPSNSYCFHNDGDILCIDNELSNIETCGKEESKYIGPLSCYLSIYNLASTANKTSRLSLNRPLVSYPDNVKYAVSPREDQGDCVKKGGIVVYDKSIFQYMCMIPIESFKSIENTHCATLNGKRYCVDEDLTHFNFCGNKEDGTFNEGLCKTALNRFGLYKNITVEDIE</sequence>
<accession>A0A1Y1XR31</accession>
<evidence type="ECO:0000313" key="2">
    <source>
        <dbReference type="Proteomes" id="UP000193944"/>
    </source>
</evidence>
<reference evidence="1 2" key="2">
    <citation type="submission" date="2016-08" db="EMBL/GenBank/DDBJ databases">
        <title>Pervasive Adenine N6-methylation of Active Genes in Fungi.</title>
        <authorList>
            <consortium name="DOE Joint Genome Institute"/>
            <person name="Mondo S.J."/>
            <person name="Dannebaum R.O."/>
            <person name="Kuo R.C."/>
            <person name="Labutti K."/>
            <person name="Haridas S."/>
            <person name="Kuo A."/>
            <person name="Salamov A."/>
            <person name="Ahrendt S.R."/>
            <person name="Lipzen A."/>
            <person name="Sullivan W."/>
            <person name="Andreopoulos W.B."/>
            <person name="Clum A."/>
            <person name="Lindquist E."/>
            <person name="Daum C."/>
            <person name="Ramamoorthy G.K."/>
            <person name="Gryganskyi A."/>
            <person name="Culley D."/>
            <person name="Magnuson J.K."/>
            <person name="James T.Y."/>
            <person name="O'Malley M.A."/>
            <person name="Stajich J.E."/>
            <person name="Spatafora J.W."/>
            <person name="Visel A."/>
            <person name="Grigoriev I.V."/>
        </authorList>
    </citation>
    <scope>NUCLEOTIDE SEQUENCE [LARGE SCALE GENOMIC DNA]</scope>
    <source>
        <strain evidence="1 2">S4</strain>
    </source>
</reference>
<protein>
    <submittedName>
        <fullName evidence="1">Uncharacterized protein</fullName>
    </submittedName>
</protein>
<name>A0A1Y1XR31_9FUNG</name>
<gene>
    <name evidence="1" type="ORF">BCR32DRAFT_239479</name>
</gene>